<dbReference type="Proteomes" id="UP001295423">
    <property type="component" value="Unassembled WGS sequence"/>
</dbReference>
<dbReference type="InterPro" id="IPR036971">
    <property type="entry name" value="PDEase_catalytic_dom_sf"/>
</dbReference>
<dbReference type="SMART" id="SM00044">
    <property type="entry name" value="CYCc"/>
    <property type="match status" value="1"/>
</dbReference>
<dbReference type="CDD" id="cd07302">
    <property type="entry name" value="CHD"/>
    <property type="match status" value="1"/>
</dbReference>
<dbReference type="InterPro" id="IPR029787">
    <property type="entry name" value="Nucleotide_cyclase"/>
</dbReference>
<keyword evidence="2 8" id="KW-0812">Transmembrane</keyword>
<evidence type="ECO:0000313" key="12">
    <source>
        <dbReference type="Proteomes" id="UP001295423"/>
    </source>
</evidence>
<dbReference type="InterPro" id="IPR002073">
    <property type="entry name" value="PDEase_catalytic_dom"/>
</dbReference>
<feature type="compositionally biased region" description="Low complexity" evidence="7">
    <location>
        <begin position="228"/>
        <end position="246"/>
    </location>
</feature>
<protein>
    <recommendedName>
        <fullName evidence="13">Phosphodiesterase</fullName>
    </recommendedName>
</protein>
<dbReference type="GO" id="GO:0001653">
    <property type="term" value="F:peptide receptor activity"/>
    <property type="evidence" value="ECO:0007669"/>
    <property type="project" value="TreeGrafter"/>
</dbReference>
<dbReference type="SUPFAM" id="SSF109604">
    <property type="entry name" value="HD-domain/PDEase-like"/>
    <property type="match status" value="1"/>
</dbReference>
<dbReference type="InterPro" id="IPR001054">
    <property type="entry name" value="A/G_cyclase"/>
</dbReference>
<evidence type="ECO:0000256" key="1">
    <source>
        <dbReference type="ARBA" id="ARBA00004370"/>
    </source>
</evidence>
<dbReference type="Pfam" id="PF00211">
    <property type="entry name" value="Guanylate_cyc"/>
    <property type="match status" value="1"/>
</dbReference>
<dbReference type="PANTHER" id="PTHR11920">
    <property type="entry name" value="GUANYLYL CYCLASE"/>
    <property type="match status" value="1"/>
</dbReference>
<dbReference type="GO" id="GO:0004114">
    <property type="term" value="F:3',5'-cyclic-nucleotide phosphodiesterase activity"/>
    <property type="evidence" value="ECO:0007669"/>
    <property type="project" value="InterPro"/>
</dbReference>
<gene>
    <name evidence="11" type="ORF">CYCCA115_LOCUS11979</name>
</gene>
<feature type="region of interest" description="Disordered" evidence="7">
    <location>
        <begin position="330"/>
        <end position="397"/>
    </location>
</feature>
<dbReference type="GO" id="GO:0004383">
    <property type="term" value="F:guanylate cyclase activity"/>
    <property type="evidence" value="ECO:0007669"/>
    <property type="project" value="TreeGrafter"/>
</dbReference>
<evidence type="ECO:0000256" key="8">
    <source>
        <dbReference type="SAM" id="Phobius"/>
    </source>
</evidence>
<proteinExistence type="predicted"/>
<dbReference type="Gene3D" id="3.30.70.1230">
    <property type="entry name" value="Nucleotide cyclase"/>
    <property type="match status" value="1"/>
</dbReference>
<dbReference type="PANTHER" id="PTHR11920:SF335">
    <property type="entry name" value="GUANYLATE CYCLASE"/>
    <property type="match status" value="1"/>
</dbReference>
<evidence type="ECO:0000256" key="2">
    <source>
        <dbReference type="ARBA" id="ARBA00022692"/>
    </source>
</evidence>
<dbReference type="PROSITE" id="PS51845">
    <property type="entry name" value="PDEASE_I_2"/>
    <property type="match status" value="1"/>
</dbReference>
<evidence type="ECO:0000256" key="5">
    <source>
        <dbReference type="ARBA" id="ARBA00023136"/>
    </source>
</evidence>
<feature type="domain" description="PDEase" evidence="10">
    <location>
        <begin position="974"/>
        <end position="1136"/>
    </location>
</feature>
<dbReference type="PROSITE" id="PS50125">
    <property type="entry name" value="GUANYLATE_CYCLASE_2"/>
    <property type="match status" value="1"/>
</dbReference>
<dbReference type="GO" id="GO:0004016">
    <property type="term" value="F:adenylate cyclase activity"/>
    <property type="evidence" value="ECO:0007669"/>
    <property type="project" value="TreeGrafter"/>
</dbReference>
<evidence type="ECO:0008006" key="13">
    <source>
        <dbReference type="Google" id="ProtNLM"/>
    </source>
</evidence>
<keyword evidence="12" id="KW-1185">Reference proteome</keyword>
<dbReference type="InterPro" id="IPR050401">
    <property type="entry name" value="Cyclic_nucleotide_synthase"/>
</dbReference>
<evidence type="ECO:0000256" key="7">
    <source>
        <dbReference type="SAM" id="MobiDB-lite"/>
    </source>
</evidence>
<keyword evidence="4 8" id="KW-1133">Transmembrane helix</keyword>
<keyword evidence="5 8" id="KW-0472">Membrane</keyword>
<feature type="region of interest" description="Disordered" evidence="7">
    <location>
        <begin position="200"/>
        <end position="258"/>
    </location>
</feature>
<organism evidence="11 12">
    <name type="scientific">Cylindrotheca closterium</name>
    <dbReference type="NCBI Taxonomy" id="2856"/>
    <lineage>
        <taxon>Eukaryota</taxon>
        <taxon>Sar</taxon>
        <taxon>Stramenopiles</taxon>
        <taxon>Ochrophyta</taxon>
        <taxon>Bacillariophyta</taxon>
        <taxon>Bacillariophyceae</taxon>
        <taxon>Bacillariophycidae</taxon>
        <taxon>Bacillariales</taxon>
        <taxon>Bacillariaceae</taxon>
        <taxon>Cylindrotheca</taxon>
    </lineage>
</organism>
<reference evidence="11" key="1">
    <citation type="submission" date="2023-08" db="EMBL/GenBank/DDBJ databases">
        <authorList>
            <person name="Audoor S."/>
            <person name="Bilcke G."/>
        </authorList>
    </citation>
    <scope>NUCLEOTIDE SEQUENCE</scope>
</reference>
<comment type="subcellular location">
    <subcellularLocation>
        <location evidence="1">Membrane</location>
    </subcellularLocation>
</comment>
<feature type="transmembrane region" description="Helical" evidence="8">
    <location>
        <begin position="557"/>
        <end position="580"/>
    </location>
</feature>
<dbReference type="SUPFAM" id="SSF55073">
    <property type="entry name" value="Nucleotide cyclase"/>
    <property type="match status" value="1"/>
</dbReference>
<sequence>MVKEPSVDGRSFGSWDDILSETVMADSNNDDEVNERMEGVGKRETRQLEVFKTVFLGLLLVATVLISWTVYSITESGEDAQFENHFHDQATRLLQEFSLRFSNAIGAIHSFDVAIISHVHSMNLQWPFALVPEFDIRAESILAISNAKFLTFLVKVTAEADRGRERPNFEAYVQNHSDWVEQAYDRLPAFTAATNHHNRRQLQGGADGSQGNLLPSLNMTLGTDNEDTTNTTAATGSNSTNKNSSGMVDTPTTNSTHGGVFPTLFTFEEDNKRTIAFTKPEYHPVFQCHPVAPNLINYNLESHTLFGAEIARSSSTRSIVVGQMVLPEEEVARSTTSSSGDNNDGSTIGTNTNNAIIPSNSDNNDGNIYDHSTSSPMTQGNNNNNNRKLETVQGSSTSGLYSRSDPYIEFIHQQQPDSGPFSQVILPIFEDFWGETSIVGFVAGYFFWSDFIADQLPDTVTQVIGVLENECGQVVSFEVNSNKKATYLGEGDFHNPSYDDLETSFRMQDIWNDGTKEGIFSTDKNNMLRMDLGYCPYTIKIYPSQVMDDSFDSNRPYLYMFLVMGMFIVTCCTFFGYDFLHERRNKVVMTTARQTQKIVSSLFPAVVRDRLLEDVGEVFQRGSVVPSTPRVMLRSYLNEGEEAEIEDNKPIADLFPATTIMFADIAGFTAWSSLREPAQVFTLLETIYGQFDQMAKRQQVFKVETIGDCYVAVTGLPDPQPDHAVIMAKFANHCLTKFAATVKNLEKTLGPDTSDLGLRIGLHSGPVTAGVLRGEKSRFQLFGDTMNTASRMESTSKSGRIQCSEATAKLLKDARSGNVLIPRSTTVDIKGKGLKQTYWIKLTRSPEDGTPVFRKSLSEPLIMRTVEIPIVSDQVLSKYIPHPSKIEDTLRENQRLIDWHVEMLSRLLKQVVGSRKRKDRIQQRRRSTSMSFRSPFLATPMSELTEIVEMPKFDKKKAKKVAHWSTTEVPLDVQQQLRVYISTLACMYKGDNPFHNFAHASHVTMASNKLLSRVVTPDDSLYGDTKRVQKGFHMRLHDYTYGLTSDPTTQFAIVFSALVHDVDHRGVSNSQLVKEETEEALKYSGKSVAEQHSIDIAWQVLMDPSLERLRQCLYSSDEEYQRFRQLVVNCVIATDIFDKGLKDLRNKRWEMAFHQHQDDTTLDEDGEDDEDENFNRRATIVIEHIIQAADVSHTMQHWLVYQKWNERLFQEMYQAYVSGRGGEKDPSIGWYNGELWFFDNYVIPLAKKLEECGVFGVSSAECLDYALENREQWQKKGEEIVEGLRKKYCGKRHDLKVQTSESSLKIV</sequence>
<dbReference type="EMBL" id="CAKOGP040001758">
    <property type="protein sequence ID" value="CAJ1949207.1"/>
    <property type="molecule type" value="Genomic_DNA"/>
</dbReference>
<evidence type="ECO:0000256" key="3">
    <source>
        <dbReference type="ARBA" id="ARBA00022741"/>
    </source>
</evidence>
<dbReference type="GO" id="GO:0035556">
    <property type="term" value="P:intracellular signal transduction"/>
    <property type="evidence" value="ECO:0007669"/>
    <property type="project" value="InterPro"/>
</dbReference>
<evidence type="ECO:0000256" key="4">
    <source>
        <dbReference type="ARBA" id="ARBA00022989"/>
    </source>
</evidence>
<feature type="transmembrane region" description="Helical" evidence="8">
    <location>
        <begin position="50"/>
        <end position="71"/>
    </location>
</feature>
<evidence type="ECO:0000313" key="11">
    <source>
        <dbReference type="EMBL" id="CAJ1949207.1"/>
    </source>
</evidence>
<feature type="compositionally biased region" description="Polar residues" evidence="7">
    <location>
        <begin position="333"/>
        <end position="397"/>
    </location>
</feature>
<dbReference type="GO" id="GO:0007168">
    <property type="term" value="P:receptor guanylyl cyclase signaling pathway"/>
    <property type="evidence" value="ECO:0007669"/>
    <property type="project" value="TreeGrafter"/>
</dbReference>
<comment type="caution">
    <text evidence="11">The sequence shown here is derived from an EMBL/GenBank/DDBJ whole genome shotgun (WGS) entry which is preliminary data.</text>
</comment>
<feature type="compositionally biased region" description="Polar residues" evidence="7">
    <location>
        <begin position="209"/>
        <end position="223"/>
    </location>
</feature>
<dbReference type="Gene3D" id="1.10.1300.10">
    <property type="entry name" value="3'5'-cyclic nucleotide phosphodiesterase, catalytic domain"/>
    <property type="match status" value="1"/>
</dbReference>
<dbReference type="Pfam" id="PF00233">
    <property type="entry name" value="PDEase_I"/>
    <property type="match status" value="1"/>
</dbReference>
<name>A0AAD2FQY4_9STRA</name>
<evidence type="ECO:0000259" key="9">
    <source>
        <dbReference type="PROSITE" id="PS50125"/>
    </source>
</evidence>
<feature type="domain" description="Guanylate cyclase" evidence="9">
    <location>
        <begin position="659"/>
        <end position="793"/>
    </location>
</feature>
<keyword evidence="3" id="KW-0547">Nucleotide-binding</keyword>
<dbReference type="GO" id="GO:0000166">
    <property type="term" value="F:nucleotide binding"/>
    <property type="evidence" value="ECO:0007669"/>
    <property type="project" value="UniProtKB-KW"/>
</dbReference>
<dbReference type="InterPro" id="IPR003607">
    <property type="entry name" value="HD/PDEase_dom"/>
</dbReference>
<keyword evidence="6" id="KW-0456">Lyase</keyword>
<dbReference type="SMART" id="SM00471">
    <property type="entry name" value="HDc"/>
    <property type="match status" value="1"/>
</dbReference>
<evidence type="ECO:0000256" key="6">
    <source>
        <dbReference type="ARBA" id="ARBA00023239"/>
    </source>
</evidence>
<accession>A0AAD2FQY4</accession>
<evidence type="ECO:0000259" key="10">
    <source>
        <dbReference type="PROSITE" id="PS51845"/>
    </source>
</evidence>
<dbReference type="GO" id="GO:0005886">
    <property type="term" value="C:plasma membrane"/>
    <property type="evidence" value="ECO:0007669"/>
    <property type="project" value="TreeGrafter"/>
</dbReference>